<comment type="caution">
    <text evidence="5">The sequence shown here is derived from an EMBL/GenBank/DDBJ whole genome shotgun (WGS) entry which is preliminary data.</text>
</comment>
<proteinExistence type="predicted"/>
<evidence type="ECO:0000256" key="2">
    <source>
        <dbReference type="SAM" id="MobiDB-lite"/>
    </source>
</evidence>
<dbReference type="CDD" id="cd15457">
    <property type="entry name" value="NADAR"/>
    <property type="match status" value="2"/>
</dbReference>
<feature type="domain" description="NADAR" evidence="3">
    <location>
        <begin position="1020"/>
        <end position="1176"/>
    </location>
</feature>
<evidence type="ECO:0000313" key="5">
    <source>
        <dbReference type="EMBL" id="KAF8678103.1"/>
    </source>
</evidence>
<dbReference type="InterPro" id="IPR005493">
    <property type="entry name" value="RraA/RraA-like"/>
</dbReference>
<name>A0A8H7H6M8_9AGAM</name>
<feature type="binding site" evidence="1">
    <location>
        <begin position="233"/>
        <end position="236"/>
    </location>
    <ligand>
        <name>substrate</name>
    </ligand>
</feature>
<protein>
    <submittedName>
        <fullName evidence="5">Uncharacterized protein</fullName>
    </submittedName>
</protein>
<feature type="binding site" evidence="1">
    <location>
        <position position="255"/>
    </location>
    <ligand>
        <name>substrate</name>
    </ligand>
</feature>
<feature type="binding site" evidence="1">
    <location>
        <position position="256"/>
    </location>
    <ligand>
        <name>Mg(2+)</name>
        <dbReference type="ChEBI" id="CHEBI:18420"/>
    </ligand>
</feature>
<sequence length="1362" mass="149827">MAAIGYPTQAELPLVVARRLNTVAKHIRFALMSNPPRFNIVVWNTNRPERPHRERPNTRAPNNFSHVMNFGHNRDSNPPSSSPSASPPSTSTSYSYSHSDSYWDSYTNPYQNNQPQMEISTPASPHLSPIEQLAPFSSCEISDALIKIGLTHNAKDAPIQRGGYIPDINMLSPSPTVGDGQNTRICGYAYTVKMVRGDDLHAPKPSQHFVDAAPSGSIAVISVPPNVKSAAWGGLMTAGAQFRGVNGVIIDGRVRDLIEHRAAGFPVFARGHSTLGQSPFTRPSELNVPVTILPRSDFENAFENTFSAVEVHPGDIIVADIDGVVCIPRELLANVIDSCRYSKQVDEKCMIDIQQGRSIQETFQHWRRLKYYAVAPESREYGYPFMLSSSRTLFAARYTKKRLVGACHANKAIRNFSSQQIKFAPVTSTASINSAVTTKLQVPTSVSPRVAARNVLKSTIGLIPRTLPLEAQKLWEERAQNALNELETGRSRPLRIGVWGDALSGASEIITALLDDPLSDDTVQRHLLHRRWDAAVQNQVIHIRKNSFASWDGQVLGIKSNWLQNINGEIIECRGRNALDTLLSCDHIILVTDNLRRISAPGLQEAIYALAHAPSVSLVVTERASGVPTVPDEFNGLKPTMIKPNLAIGGLDAFSKGDVSQYQTLLMASGLPQFTQQISSMYAESNQPSSPSSTASRAAVRTSTYIARMTFSACESAIDNAQQSLVDMVTPLVPLKTEVSKISLDATQSTLCGSTTVHEGISSVEARLKSAFLRLPWYSLWWRADEVSSVLGEAISWSSLDTQLSFHSGRLAIIREQMHSKALDLAKLSPLLKNQLAQIHARTTINSGALSSPLFQRTAQLLAPGGPAEDAQRKAQAAVVAAAANILGSAALSASLFSIGSISGGTAIGAGLLGSVASVRWMQSMWARAEKRWWADWSRVCAGLERECEANLEQVIHERVMGSVTAGIQGIEALSARRTEIISALKQEMSEIDKDLVVLEQRSMAAKIAKTTPATDTPIYFWKPEQEHGYLSPWYHTQFKSVEQNGSTFAYQSTEQYMVHRKGLLFAPNSPVTHEILKTNSPAELRSLSHKIPNFDEAAWAKQQISVITNGNYLKFTQDPGLKGLLLGTGSRELVEANPYDRVWGIGYDAKEAPTHRNRWGDNLMGKALMSVRKAIKSGGHPEVIRPTVTFDSGIYFNTPEQDYGFLSRWHVSRFTSSRFTYRTVQQYMAHRKGLLFAPTSSYTAAILDTTNPSALLKLSGQIPGFNESVWQRERIRLLMTANWLRFTQDSSMKARLLGTKSRELIESDPNDRYLGVGYDVAAAPISRAKWGSNIHGKVLMQVRKLIADSEASLVAIADKIK</sequence>
<evidence type="ECO:0000256" key="1">
    <source>
        <dbReference type="PIRSR" id="PIRSR605493-1"/>
    </source>
</evidence>
<feature type="compositionally biased region" description="Low complexity" evidence="2">
    <location>
        <begin position="76"/>
        <end position="94"/>
    </location>
</feature>
<dbReference type="EMBL" id="JACYCC010000039">
    <property type="protein sequence ID" value="KAF8678103.1"/>
    <property type="molecule type" value="Genomic_DNA"/>
</dbReference>
<dbReference type="InterPro" id="IPR012816">
    <property type="entry name" value="NADAR"/>
</dbReference>
<dbReference type="Gene3D" id="3.50.30.40">
    <property type="entry name" value="Ribonuclease E inhibitor RraA/RraA-like"/>
    <property type="match status" value="1"/>
</dbReference>
<dbReference type="Pfam" id="PF08719">
    <property type="entry name" value="NADAR"/>
    <property type="match status" value="2"/>
</dbReference>
<dbReference type="NCBIfam" id="TIGR02464">
    <property type="entry name" value="ribofla_fusion"/>
    <property type="match status" value="2"/>
</dbReference>
<dbReference type="Proteomes" id="UP000650582">
    <property type="component" value="Unassembled WGS sequence"/>
</dbReference>
<keyword evidence="1" id="KW-0479">Metal-binding</keyword>
<accession>A0A8H7H6M8</accession>
<feature type="compositionally biased region" description="Basic and acidic residues" evidence="2">
    <location>
        <begin position="48"/>
        <end position="57"/>
    </location>
</feature>
<reference evidence="5" key="1">
    <citation type="submission" date="2020-09" db="EMBL/GenBank/DDBJ databases">
        <title>Comparative genome analyses of four rice-infecting Rhizoctonia solani isolates reveal extensive enrichment of homogalacturonan modification genes.</title>
        <authorList>
            <person name="Lee D.-Y."/>
            <person name="Jeon J."/>
            <person name="Kim K.-T."/>
            <person name="Cheong K."/>
            <person name="Song H."/>
            <person name="Choi G."/>
            <person name="Ko J."/>
            <person name="Opiyo S.O."/>
            <person name="Zuo S."/>
            <person name="Madhav S."/>
            <person name="Lee Y.-H."/>
            <person name="Wang G.-L."/>
        </authorList>
    </citation>
    <scope>NUCLEOTIDE SEQUENCE</scope>
    <source>
        <strain evidence="5">AG1-IA YN-7</strain>
    </source>
</reference>
<feature type="domain" description="Mmc1 C-terminal" evidence="4">
    <location>
        <begin position="765"/>
        <end position="935"/>
    </location>
</feature>
<feature type="region of interest" description="Disordered" evidence="2">
    <location>
        <begin position="48"/>
        <end position="94"/>
    </location>
</feature>
<dbReference type="GO" id="GO:0008948">
    <property type="term" value="F:oxaloacetate decarboxylase activity"/>
    <property type="evidence" value="ECO:0007669"/>
    <property type="project" value="TreeGrafter"/>
</dbReference>
<dbReference type="InterPro" id="IPR037238">
    <property type="entry name" value="YbiA-like_sf"/>
</dbReference>
<evidence type="ECO:0000259" key="4">
    <source>
        <dbReference type="Pfam" id="PF23868"/>
    </source>
</evidence>
<dbReference type="GO" id="GO:0046872">
    <property type="term" value="F:metal ion binding"/>
    <property type="evidence" value="ECO:0007669"/>
    <property type="project" value="UniProtKB-KW"/>
</dbReference>
<organism evidence="5 6">
    <name type="scientific">Rhizoctonia solani</name>
    <dbReference type="NCBI Taxonomy" id="456999"/>
    <lineage>
        <taxon>Eukaryota</taxon>
        <taxon>Fungi</taxon>
        <taxon>Dikarya</taxon>
        <taxon>Basidiomycota</taxon>
        <taxon>Agaricomycotina</taxon>
        <taxon>Agaricomycetes</taxon>
        <taxon>Cantharellales</taxon>
        <taxon>Ceratobasidiaceae</taxon>
        <taxon>Rhizoctonia</taxon>
    </lineage>
</organism>
<dbReference type="SUPFAM" id="SSF89562">
    <property type="entry name" value="RraA-like"/>
    <property type="match status" value="1"/>
</dbReference>
<dbReference type="Gene3D" id="1.10.357.40">
    <property type="entry name" value="YbiA-like"/>
    <property type="match status" value="2"/>
</dbReference>
<evidence type="ECO:0000313" key="6">
    <source>
        <dbReference type="Proteomes" id="UP000650582"/>
    </source>
</evidence>
<comment type="cofactor">
    <cofactor evidence="1">
        <name>Mg(2+)</name>
        <dbReference type="ChEBI" id="CHEBI:18420"/>
    </cofactor>
</comment>
<dbReference type="GO" id="GO:0047443">
    <property type="term" value="F:4-hydroxy-4-methyl-2-oxoglutarate aldolase activity"/>
    <property type="evidence" value="ECO:0007669"/>
    <property type="project" value="TreeGrafter"/>
</dbReference>
<dbReference type="Pfam" id="PF23868">
    <property type="entry name" value="Mmc1_C"/>
    <property type="match status" value="1"/>
</dbReference>
<dbReference type="Pfam" id="PF03737">
    <property type="entry name" value="RraA-like"/>
    <property type="match status" value="1"/>
</dbReference>
<dbReference type="CDD" id="cd16841">
    <property type="entry name" value="RraA_family"/>
    <property type="match status" value="1"/>
</dbReference>
<dbReference type="InterPro" id="IPR036704">
    <property type="entry name" value="RraA/RraA-like_sf"/>
</dbReference>
<gene>
    <name evidence="5" type="ORF">RHS04_05551</name>
</gene>
<keyword evidence="1" id="KW-0460">Magnesium</keyword>
<dbReference type="SUPFAM" id="SSF143990">
    <property type="entry name" value="YbiA-like"/>
    <property type="match status" value="2"/>
</dbReference>
<dbReference type="PANTHER" id="PTHR33254:SF4">
    <property type="entry name" value="4-HYDROXY-4-METHYL-2-OXOGLUTARATE ALDOLASE 3-RELATED"/>
    <property type="match status" value="1"/>
</dbReference>
<evidence type="ECO:0000259" key="3">
    <source>
        <dbReference type="Pfam" id="PF08719"/>
    </source>
</evidence>
<dbReference type="PANTHER" id="PTHR33254">
    <property type="entry name" value="4-HYDROXY-4-METHYL-2-OXOGLUTARATE ALDOLASE 3-RELATED"/>
    <property type="match status" value="1"/>
</dbReference>
<feature type="domain" description="NADAR" evidence="3">
    <location>
        <begin position="1196"/>
        <end position="1347"/>
    </location>
</feature>
<dbReference type="InterPro" id="IPR056196">
    <property type="entry name" value="Mmc1_C"/>
</dbReference>